<sequence length="295" mass="31326">MNDSQSNQETGDREVKIAPHAIALTISGSDPSGGAGLQADLKAFQQNGVYGMSVVTLLTVQNTLGVGRVETMSGELVGEQIDAVLADIPPRAIKTGSVGNAEVIRCIGAKLATMRQTVNSAKCPIVVDPVMISKHGDSLIDDEAVAAYREELFPHADIITPNRFEAERLLGRKIGSSVDDFLEATEDLLDLGPANVLLKAGEFDGHQMHVYTEGEGLVTIAVDRYDTTHTHGAGCSLSAMIAARLALSSPEDDEDVRMREAVDSAIAAVNHAIHFAPKYGNGSGPIESRLLHFVD</sequence>
<keyword evidence="5" id="KW-1185">Reference proteome</keyword>
<keyword evidence="4" id="KW-0418">Kinase</keyword>
<dbReference type="PANTHER" id="PTHR20858:SF17">
    <property type="entry name" value="HYDROXYMETHYLPYRIMIDINE_PHOSPHOMETHYLPYRIMIDINE KINASE THI20-RELATED"/>
    <property type="match status" value="1"/>
</dbReference>
<proteinExistence type="predicted"/>
<dbReference type="InterPro" id="IPR029056">
    <property type="entry name" value="Ribokinase-like"/>
</dbReference>
<comment type="caution">
    <text evidence="4">The sequence shown here is derived from an EMBL/GenBank/DDBJ whole genome shotgun (WGS) entry which is preliminary data.</text>
</comment>
<dbReference type="EC" id="2.7.1.49" evidence="2"/>
<accession>A0ABY1PPS3</accession>
<dbReference type="Proteomes" id="UP001158067">
    <property type="component" value="Unassembled WGS sequence"/>
</dbReference>
<evidence type="ECO:0000259" key="3">
    <source>
        <dbReference type="Pfam" id="PF08543"/>
    </source>
</evidence>
<dbReference type="Gene3D" id="3.40.1190.20">
    <property type="match status" value="1"/>
</dbReference>
<protein>
    <recommendedName>
        <fullName evidence="2">hydroxymethylpyrimidine kinase</fullName>
        <ecNumber evidence="2">2.7.1.49</ecNumber>
    </recommendedName>
</protein>
<gene>
    <name evidence="4" type="ORF">SAMN06265222_101326</name>
</gene>
<dbReference type="SUPFAM" id="SSF53613">
    <property type="entry name" value="Ribokinase-like"/>
    <property type="match status" value="1"/>
</dbReference>
<reference evidence="4 5" key="1">
    <citation type="submission" date="2017-05" db="EMBL/GenBank/DDBJ databases">
        <authorList>
            <person name="Varghese N."/>
            <person name="Submissions S."/>
        </authorList>
    </citation>
    <scope>NUCLEOTIDE SEQUENCE [LARGE SCALE GENOMIC DNA]</scope>
    <source>
        <strain evidence="4 5">DSM 25457</strain>
    </source>
</reference>
<evidence type="ECO:0000256" key="2">
    <source>
        <dbReference type="ARBA" id="ARBA00012135"/>
    </source>
</evidence>
<dbReference type="GO" id="GO:0016301">
    <property type="term" value="F:kinase activity"/>
    <property type="evidence" value="ECO:0007669"/>
    <property type="project" value="UniProtKB-KW"/>
</dbReference>
<dbReference type="RefSeq" id="WP_283430569.1">
    <property type="nucleotide sequence ID" value="NZ_FXUG01000001.1"/>
</dbReference>
<dbReference type="CDD" id="cd01169">
    <property type="entry name" value="HMPP_kinase"/>
    <property type="match status" value="1"/>
</dbReference>
<feature type="domain" description="Pyridoxamine kinase/Phosphomethylpyrimidine kinase" evidence="3">
    <location>
        <begin position="30"/>
        <end position="286"/>
    </location>
</feature>
<dbReference type="NCBIfam" id="TIGR00097">
    <property type="entry name" value="HMP-P_kinase"/>
    <property type="match status" value="1"/>
</dbReference>
<dbReference type="EMBL" id="FXUG01000001">
    <property type="protein sequence ID" value="SMP39554.1"/>
    <property type="molecule type" value="Genomic_DNA"/>
</dbReference>
<dbReference type="InterPro" id="IPR004399">
    <property type="entry name" value="HMP/HMP-P_kinase_dom"/>
</dbReference>
<organism evidence="4 5">
    <name type="scientific">Neorhodopirellula lusitana</name>
    <dbReference type="NCBI Taxonomy" id="445327"/>
    <lineage>
        <taxon>Bacteria</taxon>
        <taxon>Pseudomonadati</taxon>
        <taxon>Planctomycetota</taxon>
        <taxon>Planctomycetia</taxon>
        <taxon>Pirellulales</taxon>
        <taxon>Pirellulaceae</taxon>
        <taxon>Neorhodopirellula</taxon>
    </lineage>
</organism>
<evidence type="ECO:0000313" key="5">
    <source>
        <dbReference type="Proteomes" id="UP001158067"/>
    </source>
</evidence>
<comment type="pathway">
    <text evidence="1">Cofactor biosynthesis; thiamine diphosphate biosynthesis.</text>
</comment>
<evidence type="ECO:0000313" key="4">
    <source>
        <dbReference type="EMBL" id="SMP39554.1"/>
    </source>
</evidence>
<name>A0ABY1PPS3_9BACT</name>
<keyword evidence="4" id="KW-0808">Transferase</keyword>
<dbReference type="InterPro" id="IPR013749">
    <property type="entry name" value="PM/HMP-P_kinase-1"/>
</dbReference>
<dbReference type="Pfam" id="PF08543">
    <property type="entry name" value="Phos_pyr_kin"/>
    <property type="match status" value="1"/>
</dbReference>
<evidence type="ECO:0000256" key="1">
    <source>
        <dbReference type="ARBA" id="ARBA00004948"/>
    </source>
</evidence>
<dbReference type="PANTHER" id="PTHR20858">
    <property type="entry name" value="PHOSPHOMETHYLPYRIMIDINE KINASE"/>
    <property type="match status" value="1"/>
</dbReference>